<protein>
    <submittedName>
        <fullName evidence="1">Uncharacterized protein</fullName>
    </submittedName>
</protein>
<comment type="caution">
    <text evidence="1">The sequence shown here is derived from an EMBL/GenBank/DDBJ whole genome shotgun (WGS) entry which is preliminary data.</text>
</comment>
<evidence type="ECO:0000313" key="2">
    <source>
        <dbReference type="Proteomes" id="UP000635387"/>
    </source>
</evidence>
<keyword evidence="2" id="KW-1185">Reference proteome</keyword>
<proteinExistence type="predicted"/>
<evidence type="ECO:0000313" key="1">
    <source>
        <dbReference type="EMBL" id="GHH29821.1"/>
    </source>
</evidence>
<sequence>MPATFGTNAIRIGFTAVPAGSSPPQPVSPNTMPKASTVATTSFFVGPRISTPKSRNYLKTSRSVCARWRPPAKLRSSVTPVNRMSAKGYGSEFIDLG</sequence>
<dbReference type="Proteomes" id="UP000635387">
    <property type="component" value="Unassembled WGS sequence"/>
</dbReference>
<reference evidence="2" key="1">
    <citation type="journal article" date="2019" name="Int. J. Syst. Evol. Microbiol.">
        <title>The Global Catalogue of Microorganisms (GCM) 10K type strain sequencing project: providing services to taxonomists for standard genome sequencing and annotation.</title>
        <authorList>
            <consortium name="The Broad Institute Genomics Platform"/>
            <consortium name="The Broad Institute Genome Sequencing Center for Infectious Disease"/>
            <person name="Wu L."/>
            <person name="Ma J."/>
        </authorList>
    </citation>
    <scope>NUCLEOTIDE SEQUENCE [LARGE SCALE GENOMIC DNA]</scope>
    <source>
        <strain evidence="2">CGMCC 4.7683</strain>
    </source>
</reference>
<name>A0ABQ3M2J0_9PSEU</name>
<organism evidence="1 2">
    <name type="scientific">Amycolatopsis oliviviridis</name>
    <dbReference type="NCBI Taxonomy" id="1471590"/>
    <lineage>
        <taxon>Bacteria</taxon>
        <taxon>Bacillati</taxon>
        <taxon>Actinomycetota</taxon>
        <taxon>Actinomycetes</taxon>
        <taxon>Pseudonocardiales</taxon>
        <taxon>Pseudonocardiaceae</taxon>
        <taxon>Amycolatopsis</taxon>
    </lineage>
</organism>
<dbReference type="EMBL" id="BNAY01000008">
    <property type="protein sequence ID" value="GHH29821.1"/>
    <property type="molecule type" value="Genomic_DNA"/>
</dbReference>
<accession>A0ABQ3M2J0</accession>
<gene>
    <name evidence="1" type="ORF">GCM10017790_62620</name>
</gene>